<evidence type="ECO:0000259" key="4">
    <source>
        <dbReference type="Pfam" id="PF13407"/>
    </source>
</evidence>
<dbReference type="CDD" id="cd06324">
    <property type="entry name" value="PBP1_ABC_sugar_binding-like"/>
    <property type="match status" value="1"/>
</dbReference>
<gene>
    <name evidence="5" type="ORF">J5O05_08875</name>
</gene>
<evidence type="ECO:0000256" key="1">
    <source>
        <dbReference type="ARBA" id="ARBA00004196"/>
    </source>
</evidence>
<comment type="subcellular location">
    <subcellularLocation>
        <location evidence="1">Cell envelope</location>
    </subcellularLocation>
</comment>
<feature type="domain" description="Periplasmic binding protein" evidence="4">
    <location>
        <begin position="4"/>
        <end position="252"/>
    </location>
</feature>
<proteinExistence type="inferred from homology"/>
<evidence type="ECO:0000256" key="2">
    <source>
        <dbReference type="ARBA" id="ARBA00007639"/>
    </source>
</evidence>
<evidence type="ECO:0000313" key="5">
    <source>
        <dbReference type="EMBL" id="QTH72875.1"/>
    </source>
</evidence>
<dbReference type="Gene3D" id="3.40.50.2300">
    <property type="match status" value="2"/>
</dbReference>
<dbReference type="EMBL" id="CP072133">
    <property type="protein sequence ID" value="QTH72875.1"/>
    <property type="molecule type" value="Genomic_DNA"/>
</dbReference>
<keyword evidence="6" id="KW-1185">Reference proteome</keyword>
<evidence type="ECO:0000313" key="6">
    <source>
        <dbReference type="Proteomes" id="UP000664904"/>
    </source>
</evidence>
<reference evidence="5" key="1">
    <citation type="submission" date="2021-03" db="EMBL/GenBank/DDBJ databases">
        <title>Complete Genome of Pseudoalteromonas xiamenensis STKMTI.2, a new potential marine bacterium producing anti-Vibrio compounds.</title>
        <authorList>
            <person name="Handayani D.P."/>
            <person name="Isnansetyo A."/>
            <person name="Istiqomah I."/>
            <person name="Jumina J."/>
        </authorList>
    </citation>
    <scope>NUCLEOTIDE SEQUENCE</scope>
    <source>
        <strain evidence="5">STKMTI.2</strain>
    </source>
</reference>
<dbReference type="Pfam" id="PF13407">
    <property type="entry name" value="Peripla_BP_4"/>
    <property type="match status" value="1"/>
</dbReference>
<dbReference type="GO" id="GO:0030246">
    <property type="term" value="F:carbohydrate binding"/>
    <property type="evidence" value="ECO:0007669"/>
    <property type="project" value="UniProtKB-ARBA"/>
</dbReference>
<dbReference type="PANTHER" id="PTHR46847">
    <property type="entry name" value="D-ALLOSE-BINDING PERIPLASMIC PROTEIN-RELATED"/>
    <property type="match status" value="1"/>
</dbReference>
<dbReference type="GO" id="GO:0055085">
    <property type="term" value="P:transmembrane transport"/>
    <property type="evidence" value="ECO:0007669"/>
    <property type="project" value="UniProtKB-ARBA"/>
</dbReference>
<accession>A0A975DKN4</accession>
<sequence length="336" mass="38184">MSVVMVNPSVKDDPFWRKVEQLTQEAATQLGVHFEVIYGEGNRFAQLDVLKRYLEYRATPDYLILINYPGGAEQSLSMLSKYNIKFVTLEQTISGAERTAIGHAGEHFKNWLGEIYHDNFKAGYLLAKTLTQTLQQPKELVKPILINGHYGSESDARSDGAKAYFKEQGIDVAQTVFAAWSKDQAMEKTEKLMKRYPDTNLIWCASDLMALGSETALRQSATTSHVAIGGFDWLDDALAFIEKDKLSASVGGHFMMGVWALISLYDYHHGNPYWATHQKMEFDLEAITKDNIAQFSAIRQSKEWEKIDFRALTLTHSGQKDYQVIHRFDELLHSLK</sequence>
<organism evidence="5 6">
    <name type="scientific">Pseudoalteromonas xiamenensis</name>
    <dbReference type="NCBI Taxonomy" id="882626"/>
    <lineage>
        <taxon>Bacteria</taxon>
        <taxon>Pseudomonadati</taxon>
        <taxon>Pseudomonadota</taxon>
        <taxon>Gammaproteobacteria</taxon>
        <taxon>Alteromonadales</taxon>
        <taxon>Pseudoalteromonadaceae</taxon>
        <taxon>Pseudoalteromonas</taxon>
    </lineage>
</organism>
<dbReference type="InterPro" id="IPR028082">
    <property type="entry name" value="Peripla_BP_I"/>
</dbReference>
<dbReference type="InterPro" id="IPR025997">
    <property type="entry name" value="SBP_2_dom"/>
</dbReference>
<dbReference type="KEGG" id="pxi:J5O05_08875"/>
<dbReference type="AlphaFoldDB" id="A0A975DKN4"/>
<evidence type="ECO:0000256" key="3">
    <source>
        <dbReference type="ARBA" id="ARBA00022729"/>
    </source>
</evidence>
<dbReference type="SUPFAM" id="SSF53822">
    <property type="entry name" value="Periplasmic binding protein-like I"/>
    <property type="match status" value="1"/>
</dbReference>
<dbReference type="Proteomes" id="UP000664904">
    <property type="component" value="Chromosome"/>
</dbReference>
<comment type="similarity">
    <text evidence="2">Belongs to the bacterial solute-binding protein 2 family.</text>
</comment>
<keyword evidence="3" id="KW-0732">Signal</keyword>
<dbReference type="GO" id="GO:0030313">
    <property type="term" value="C:cell envelope"/>
    <property type="evidence" value="ECO:0007669"/>
    <property type="project" value="UniProtKB-SubCell"/>
</dbReference>
<name>A0A975DKN4_9GAMM</name>
<protein>
    <submittedName>
        <fullName evidence="5">ABC transporter substrate-binding protein</fullName>
    </submittedName>
</protein>
<dbReference type="PANTHER" id="PTHR46847:SF2">
    <property type="entry name" value="ABC TRANSPORTER SUGAR-BINDING PROTEIN"/>
    <property type="match status" value="1"/>
</dbReference>